<dbReference type="RefSeq" id="WP_251611611.1">
    <property type="nucleotide sequence ID" value="NZ_JAMQJY010000006.1"/>
</dbReference>
<dbReference type="Pfam" id="PF08378">
    <property type="entry name" value="NERD"/>
    <property type="match status" value="1"/>
</dbReference>
<dbReference type="InterPro" id="IPR011528">
    <property type="entry name" value="NERD"/>
</dbReference>
<accession>A0ABT0XPJ2</accession>
<reference evidence="2" key="1">
    <citation type="submission" date="2022-06" db="EMBL/GenBank/DDBJ databases">
        <title>Alkalicoccobacillus porphyridii sp. nov., isolated from a marine red alga, Porphyridium purpureum and reclassification of Shouchella plakortidis and Shouchella gibsonii as Alkalicoccobacillus plakortidis comb. nov. and Alkalicoccobacillus gibsonii comb. nov.</title>
        <authorList>
            <person name="Kim K.H."/>
            <person name="Lee J.K."/>
            <person name="Han D.M."/>
            <person name="Baek J.H."/>
            <person name="Jeon C.O."/>
        </authorList>
    </citation>
    <scope>NUCLEOTIDE SEQUENCE</scope>
    <source>
        <strain evidence="2">DSM 19153</strain>
    </source>
</reference>
<evidence type="ECO:0000313" key="2">
    <source>
        <dbReference type="EMBL" id="MCM2677813.1"/>
    </source>
</evidence>
<dbReference type="Proteomes" id="UP001203665">
    <property type="component" value="Unassembled WGS sequence"/>
</dbReference>
<comment type="caution">
    <text evidence="2">The sequence shown here is derived from an EMBL/GenBank/DDBJ whole genome shotgun (WGS) entry which is preliminary data.</text>
</comment>
<proteinExistence type="predicted"/>
<dbReference type="PROSITE" id="PS50965">
    <property type="entry name" value="NERD"/>
    <property type="match status" value="1"/>
</dbReference>
<organism evidence="2 3">
    <name type="scientific">Alkalicoccobacillus plakortidis</name>
    <dbReference type="NCBI Taxonomy" id="444060"/>
    <lineage>
        <taxon>Bacteria</taxon>
        <taxon>Bacillati</taxon>
        <taxon>Bacillota</taxon>
        <taxon>Bacilli</taxon>
        <taxon>Bacillales</taxon>
        <taxon>Bacillaceae</taxon>
        <taxon>Alkalicoccobacillus</taxon>
    </lineage>
</organism>
<evidence type="ECO:0000313" key="3">
    <source>
        <dbReference type="Proteomes" id="UP001203665"/>
    </source>
</evidence>
<protein>
    <submittedName>
        <fullName evidence="2">NERD domain-containing protein</fullName>
    </submittedName>
</protein>
<name>A0ABT0XPJ2_9BACI</name>
<feature type="domain" description="NERD" evidence="1">
    <location>
        <begin position="41"/>
        <end position="103"/>
    </location>
</feature>
<evidence type="ECO:0000259" key="1">
    <source>
        <dbReference type="PROSITE" id="PS50965"/>
    </source>
</evidence>
<sequence>MIIKKRSEPIRLLQLRSLKRRIVKNHPSYPKILEELSLREAGYRGERSLDYHLRFLNGRNFKFLHDVHLKSKEGHVFQMDSIVLCPQFIAILEIKNIAWNYLF</sequence>
<keyword evidence="3" id="KW-1185">Reference proteome</keyword>
<gene>
    <name evidence="2" type="ORF">NDM98_21930</name>
</gene>
<dbReference type="EMBL" id="JAMQJY010000006">
    <property type="protein sequence ID" value="MCM2677813.1"/>
    <property type="molecule type" value="Genomic_DNA"/>
</dbReference>